<accession>A0ABY4HHV1</accession>
<name>A0ABY4HHV1_9FLAO</name>
<reference evidence="1" key="2">
    <citation type="submission" date="2022-04" db="EMBL/GenBank/DDBJ databases">
        <title>Complete Genome Sequence of Flavobacterium sediminilitoris YSM-43, Isolated from a Tidal Sediment.</title>
        <authorList>
            <person name="Lee P.A."/>
        </authorList>
    </citation>
    <scope>NUCLEOTIDE SEQUENCE</scope>
    <source>
        <strain evidence="1">YSM-43</strain>
    </source>
</reference>
<dbReference type="Proteomes" id="UP000830454">
    <property type="component" value="Chromosome"/>
</dbReference>
<gene>
    <name evidence="1" type="ORF">LXD69_10150</name>
</gene>
<keyword evidence="2" id="KW-1185">Reference proteome</keyword>
<protein>
    <submittedName>
        <fullName evidence="1">Uncharacterized protein</fullName>
    </submittedName>
</protein>
<sequence length="90" mass="10723">MTKHIKNPEMWNTTTLEVIENDVFFKQEYEEVTKTTDDAFMNYLRSECCDDIDARNKALDTWLSIRKTQAIIKLKELPDNILTLEIYLDF</sequence>
<dbReference type="RefSeq" id="WP_246915131.1">
    <property type="nucleotide sequence ID" value="NZ_CP090145.1"/>
</dbReference>
<evidence type="ECO:0000313" key="1">
    <source>
        <dbReference type="EMBL" id="UOX32413.1"/>
    </source>
</evidence>
<organism evidence="1 2">
    <name type="scientific">Flavobacterium sediminilitoris</name>
    <dbReference type="NCBI Taxonomy" id="2024526"/>
    <lineage>
        <taxon>Bacteria</taxon>
        <taxon>Pseudomonadati</taxon>
        <taxon>Bacteroidota</taxon>
        <taxon>Flavobacteriia</taxon>
        <taxon>Flavobacteriales</taxon>
        <taxon>Flavobacteriaceae</taxon>
        <taxon>Flavobacterium</taxon>
    </lineage>
</organism>
<proteinExistence type="predicted"/>
<evidence type="ECO:0000313" key="2">
    <source>
        <dbReference type="Proteomes" id="UP000830454"/>
    </source>
</evidence>
<dbReference type="EMBL" id="CP090145">
    <property type="protein sequence ID" value="UOX32413.1"/>
    <property type="molecule type" value="Genomic_DNA"/>
</dbReference>
<reference evidence="1" key="1">
    <citation type="submission" date="2021-12" db="EMBL/GenBank/DDBJ databases">
        <authorList>
            <person name="Cha I.-T."/>
            <person name="Lee K.-E."/>
            <person name="Park S.-J."/>
        </authorList>
    </citation>
    <scope>NUCLEOTIDE SEQUENCE</scope>
    <source>
        <strain evidence="1">YSM-43</strain>
    </source>
</reference>